<evidence type="ECO:0000313" key="2">
    <source>
        <dbReference type="EMBL" id="KAF6025164.1"/>
    </source>
</evidence>
<proteinExistence type="predicted"/>
<feature type="compositionally biased region" description="Polar residues" evidence="1">
    <location>
        <begin position="236"/>
        <end position="246"/>
    </location>
</feature>
<gene>
    <name evidence="2" type="ORF">EB796_016541</name>
</gene>
<accession>A0A7J7JHT1</accession>
<dbReference type="AlphaFoldDB" id="A0A7J7JHT1"/>
<feature type="region of interest" description="Disordered" evidence="1">
    <location>
        <begin position="236"/>
        <end position="264"/>
    </location>
</feature>
<evidence type="ECO:0000256" key="1">
    <source>
        <dbReference type="SAM" id="MobiDB-lite"/>
    </source>
</evidence>
<dbReference type="Proteomes" id="UP000593567">
    <property type="component" value="Unassembled WGS sequence"/>
</dbReference>
<reference evidence="2" key="1">
    <citation type="submission" date="2020-06" db="EMBL/GenBank/DDBJ databases">
        <title>Draft genome of Bugula neritina, a colonial animal packing powerful symbionts and potential medicines.</title>
        <authorList>
            <person name="Rayko M."/>
        </authorList>
    </citation>
    <scope>NUCLEOTIDE SEQUENCE [LARGE SCALE GENOMIC DNA]</scope>
    <source>
        <strain evidence="2">Kwan_BN1</strain>
    </source>
</reference>
<organism evidence="2 3">
    <name type="scientific">Bugula neritina</name>
    <name type="common">Brown bryozoan</name>
    <name type="synonym">Sertularia neritina</name>
    <dbReference type="NCBI Taxonomy" id="10212"/>
    <lineage>
        <taxon>Eukaryota</taxon>
        <taxon>Metazoa</taxon>
        <taxon>Spiralia</taxon>
        <taxon>Lophotrochozoa</taxon>
        <taxon>Bryozoa</taxon>
        <taxon>Gymnolaemata</taxon>
        <taxon>Cheilostomatida</taxon>
        <taxon>Flustrina</taxon>
        <taxon>Buguloidea</taxon>
        <taxon>Bugulidae</taxon>
        <taxon>Bugula</taxon>
    </lineage>
</organism>
<feature type="region of interest" description="Disordered" evidence="1">
    <location>
        <begin position="412"/>
        <end position="451"/>
    </location>
</feature>
<dbReference type="EMBL" id="VXIV02002489">
    <property type="protein sequence ID" value="KAF6025164.1"/>
    <property type="molecule type" value="Genomic_DNA"/>
</dbReference>
<feature type="region of interest" description="Disordered" evidence="1">
    <location>
        <begin position="143"/>
        <end position="162"/>
    </location>
</feature>
<protein>
    <submittedName>
        <fullName evidence="2">TTC25</fullName>
    </submittedName>
</protein>
<keyword evidence="3" id="KW-1185">Reference proteome</keyword>
<name>A0A7J7JHT1_BUGNE</name>
<feature type="region of interest" description="Disordered" evidence="1">
    <location>
        <begin position="32"/>
        <end position="109"/>
    </location>
</feature>
<feature type="compositionally biased region" description="Basic and acidic residues" evidence="1">
    <location>
        <begin position="433"/>
        <end position="451"/>
    </location>
</feature>
<feature type="compositionally biased region" description="Basic and acidic residues" evidence="1">
    <location>
        <begin position="32"/>
        <end position="52"/>
    </location>
</feature>
<evidence type="ECO:0000313" key="3">
    <source>
        <dbReference type="Proteomes" id="UP000593567"/>
    </source>
</evidence>
<feature type="compositionally biased region" description="Basic and acidic residues" evidence="1">
    <location>
        <begin position="248"/>
        <end position="263"/>
    </location>
</feature>
<comment type="caution">
    <text evidence="2">The sequence shown here is derived from an EMBL/GenBank/DDBJ whole genome shotgun (WGS) entry which is preliminary data.</text>
</comment>
<sequence>MKKQPTPKSFTAMYHTAITKAKFEHIKSRYMDIKRPVRKSNEQVNPGKEKSATLKSQKSRNKITLQSTAVHLKGKQPKKQSSYPKPICVPSAHDDESASTTSTLSSKVDERECKLSIEVKTPDENFPDTDSSMVCSTPVIETNEKSIDSGELQESNANEMKTNSNEDLLVTEQSKLTPVENNQNFCVDGTVVTSSAEIYSNVSMVEPSASVGESTDNVRLNTDNYSQIKQLETVNDPSSEILTPNEKTGCEKDSRQKLEDNNPKDSITFAEFLTQCGDMTNAQENNSENLLSNPKVKEKLDKTLCNATVNSEKEFTEVKTDIELAENLCNKLNVAQNASSKEKYVRLPTPVTSVSEKEIHSTTTKVVSERVNSKECSSTQQVLPSNAKQNLNSEVGGQIGAADQCISEGTDELVNNRPSSYLEPGAENNSDISKPETKTSDVVIDEAHIDS</sequence>
<feature type="compositionally biased region" description="Polar residues" evidence="1">
    <location>
        <begin position="152"/>
        <end position="162"/>
    </location>
</feature>